<dbReference type="InterPro" id="IPR025862">
    <property type="entry name" value="SelA_trans_N_dom"/>
</dbReference>
<dbReference type="GO" id="GO:0005737">
    <property type="term" value="C:cytoplasm"/>
    <property type="evidence" value="ECO:0007669"/>
    <property type="project" value="InterPro"/>
</dbReference>
<keyword evidence="3" id="KW-0808">Transferase</keyword>
<accession>A0A381WWJ2</accession>
<dbReference type="AlphaFoldDB" id="A0A381WWJ2"/>
<dbReference type="GO" id="GO:0001514">
    <property type="term" value="P:selenocysteine incorporation"/>
    <property type="evidence" value="ECO:0007669"/>
    <property type="project" value="InterPro"/>
</dbReference>
<dbReference type="Pfam" id="PF03841">
    <property type="entry name" value="SelA"/>
    <property type="match status" value="1"/>
</dbReference>
<keyword evidence="4" id="KW-0663">Pyridoxal phosphate</keyword>
<proteinExistence type="inferred from homology"/>
<dbReference type="PANTHER" id="PTHR32328">
    <property type="entry name" value="L-SERYL-TRNA(SEC) SELENIUM TRANSFERASE"/>
    <property type="match status" value="1"/>
</dbReference>
<keyword evidence="6" id="KW-0711">Selenium</keyword>
<organism evidence="8">
    <name type="scientific">marine metagenome</name>
    <dbReference type="NCBI Taxonomy" id="408172"/>
    <lineage>
        <taxon>unclassified sequences</taxon>
        <taxon>metagenomes</taxon>
        <taxon>ecological metagenomes</taxon>
    </lineage>
</organism>
<dbReference type="InterPro" id="IPR015424">
    <property type="entry name" value="PyrdxlP-dep_Trfase"/>
</dbReference>
<name>A0A381WWJ2_9ZZZZ</name>
<evidence type="ECO:0000256" key="1">
    <source>
        <dbReference type="ARBA" id="ARBA00001933"/>
    </source>
</evidence>
<dbReference type="HAMAP" id="MF_00423">
    <property type="entry name" value="SelA"/>
    <property type="match status" value="1"/>
</dbReference>
<feature type="domain" description="L-seryl-tRNA selenium transferase N-terminal" evidence="7">
    <location>
        <begin position="71"/>
        <end position="110"/>
    </location>
</feature>
<keyword evidence="5" id="KW-0648">Protein biosynthesis</keyword>
<dbReference type="PANTHER" id="PTHR32328:SF0">
    <property type="entry name" value="L-SERYL-TRNA(SEC) SELENIUM TRANSFERASE"/>
    <property type="match status" value="1"/>
</dbReference>
<reference evidence="8" key="1">
    <citation type="submission" date="2018-05" db="EMBL/GenBank/DDBJ databases">
        <authorList>
            <person name="Lanie J.A."/>
            <person name="Ng W.-L."/>
            <person name="Kazmierczak K.M."/>
            <person name="Andrzejewski T.M."/>
            <person name="Davidsen T.M."/>
            <person name="Wayne K.J."/>
            <person name="Tettelin H."/>
            <person name="Glass J.I."/>
            <person name="Rusch D."/>
            <person name="Podicherti R."/>
            <person name="Tsui H.-C.T."/>
            <person name="Winkler M.E."/>
        </authorList>
    </citation>
    <scope>NUCLEOTIDE SEQUENCE</scope>
</reference>
<dbReference type="Gene3D" id="3.90.1150.180">
    <property type="match status" value="1"/>
</dbReference>
<evidence type="ECO:0000256" key="6">
    <source>
        <dbReference type="ARBA" id="ARBA00023266"/>
    </source>
</evidence>
<dbReference type="EMBL" id="UINC01013118">
    <property type="protein sequence ID" value="SVA56874.1"/>
    <property type="molecule type" value="Genomic_DNA"/>
</dbReference>
<dbReference type="InterPro" id="IPR004534">
    <property type="entry name" value="SelA_trans"/>
</dbReference>
<evidence type="ECO:0000256" key="3">
    <source>
        <dbReference type="ARBA" id="ARBA00022679"/>
    </source>
</evidence>
<gene>
    <name evidence="8" type="ORF">METZ01_LOCUS109728</name>
</gene>
<evidence type="ECO:0000256" key="4">
    <source>
        <dbReference type="ARBA" id="ARBA00022898"/>
    </source>
</evidence>
<dbReference type="NCBIfam" id="TIGR00474">
    <property type="entry name" value="selA"/>
    <property type="match status" value="1"/>
</dbReference>
<evidence type="ECO:0000256" key="5">
    <source>
        <dbReference type="ARBA" id="ARBA00022917"/>
    </source>
</evidence>
<comment type="cofactor">
    <cofactor evidence="1">
        <name>pyridoxal 5'-phosphate</name>
        <dbReference type="ChEBI" id="CHEBI:597326"/>
    </cofactor>
</comment>
<evidence type="ECO:0000256" key="2">
    <source>
        <dbReference type="ARBA" id="ARBA00022490"/>
    </source>
</evidence>
<keyword evidence="2" id="KW-0963">Cytoplasm</keyword>
<sequence length="522" mass="56917">MPVPIPPVRPILSILPRLGKSHLVILQEEIFEGQLKPRYREKLKDQESIPLTIYNRRLTDQTGSKKMREKLRQIPSMSSVLSDTRISELMTGFSTEAVTALIRQQLSQIRSTIDSKSEIPTVLEISNQVSDHIERNWSNWPRNVINATGVVIHTNLGRAPLSTESMEAAIDSSKTYSDLELELDSGKRGSRQARISQLLSSLTGAEAGFVVNNNAAALMLGLSALALGKEVIVSRSEAVEIGGGFRIPDILKQSGVTLAEVGTTNRTYVRDYESELNEETGAILSIHASNFKIIGFTAAPSISDLSNLGARGEIPVLHDVGSGSLLDTTKYGLAPEPRPQESIAAGADLCFFSGDKLLGGPQAGIVIGRKIYIEKLSNHPLARAFRIDKMNLAALTATLIHYLKEEAQNKIPVWQMISAGLDDLRKRAHNVSTKIPKSDLYSLEVIGTKSTIGGGSLPGETMDSFGIQLKVNNPEQFALKIRTGSSPIVPRIEDDTVIFDLRTVLQNDDETLIASIAHSLKN</sequence>
<dbReference type="Gene3D" id="3.40.640.10">
    <property type="entry name" value="Type I PLP-dependent aspartate aminotransferase-like (Major domain)"/>
    <property type="match status" value="1"/>
</dbReference>
<dbReference type="GO" id="GO:0004125">
    <property type="term" value="F:L-seryl-tRNA(Sec) selenium transferase activity"/>
    <property type="evidence" value="ECO:0007669"/>
    <property type="project" value="InterPro"/>
</dbReference>
<dbReference type="InterPro" id="IPR015421">
    <property type="entry name" value="PyrdxlP-dep_Trfase_major"/>
</dbReference>
<dbReference type="SUPFAM" id="SSF53383">
    <property type="entry name" value="PLP-dependent transferases"/>
    <property type="match status" value="1"/>
</dbReference>
<evidence type="ECO:0000313" key="8">
    <source>
        <dbReference type="EMBL" id="SVA56874.1"/>
    </source>
</evidence>
<dbReference type="InterPro" id="IPR018319">
    <property type="entry name" value="SelA-like"/>
</dbReference>
<evidence type="ECO:0000259" key="7">
    <source>
        <dbReference type="Pfam" id="PF12390"/>
    </source>
</evidence>
<dbReference type="Pfam" id="PF12390">
    <property type="entry name" value="Se-cys_synth_N"/>
    <property type="match status" value="1"/>
</dbReference>
<protein>
    <recommendedName>
        <fullName evidence="7">L-seryl-tRNA selenium transferase N-terminal domain-containing protein</fullName>
    </recommendedName>
</protein>